<dbReference type="EMBL" id="ML004456">
    <property type="protein sequence ID" value="RKP30557.1"/>
    <property type="molecule type" value="Genomic_DNA"/>
</dbReference>
<evidence type="ECO:0000313" key="3">
    <source>
        <dbReference type="Proteomes" id="UP000268321"/>
    </source>
</evidence>
<evidence type="ECO:0000313" key="2">
    <source>
        <dbReference type="EMBL" id="RKP30557.1"/>
    </source>
</evidence>
<dbReference type="Proteomes" id="UP000268321">
    <property type="component" value="Unassembled WGS sequence"/>
</dbReference>
<feature type="compositionally biased region" description="Basic and acidic residues" evidence="1">
    <location>
        <begin position="126"/>
        <end position="135"/>
    </location>
</feature>
<dbReference type="OrthoDB" id="4065597at2759"/>
<feature type="region of interest" description="Disordered" evidence="1">
    <location>
        <begin position="109"/>
        <end position="152"/>
    </location>
</feature>
<accession>A0A4P9ZCE0</accession>
<keyword evidence="3" id="KW-1185">Reference proteome</keyword>
<protein>
    <submittedName>
        <fullName evidence="2">Uncharacterized protein</fullName>
    </submittedName>
</protein>
<name>A0A4P9ZCE0_9ASCO</name>
<organism evidence="2 3">
    <name type="scientific">Metschnikowia bicuspidata</name>
    <dbReference type="NCBI Taxonomy" id="27322"/>
    <lineage>
        <taxon>Eukaryota</taxon>
        <taxon>Fungi</taxon>
        <taxon>Dikarya</taxon>
        <taxon>Ascomycota</taxon>
        <taxon>Saccharomycotina</taxon>
        <taxon>Pichiomycetes</taxon>
        <taxon>Metschnikowiaceae</taxon>
        <taxon>Metschnikowia</taxon>
    </lineage>
</organism>
<sequence>MSTTDELLISKVSFNRLATRSTNQYQESLPTIDQIPTARASAAMLDKLWTQIDVLDDVTAMAEAVKEHGSFFTEEFSSSICHMKESQDKLLDIVIAQQMAAKKAREEQETRLKQDEVSPVASATQKQKEEQEQQRMSDFFSLPPKPASHNPNLGNFDELDQYVGEVRASLINIQDQMNNFDEVRCKLW</sequence>
<evidence type="ECO:0000256" key="1">
    <source>
        <dbReference type="SAM" id="MobiDB-lite"/>
    </source>
</evidence>
<proteinExistence type="predicted"/>
<gene>
    <name evidence="2" type="ORF">METBISCDRAFT_16041</name>
</gene>
<reference evidence="3" key="1">
    <citation type="journal article" date="2018" name="Nat. Microbiol.">
        <title>Leveraging single-cell genomics to expand the fungal tree of life.</title>
        <authorList>
            <person name="Ahrendt S.R."/>
            <person name="Quandt C.A."/>
            <person name="Ciobanu D."/>
            <person name="Clum A."/>
            <person name="Salamov A."/>
            <person name="Andreopoulos B."/>
            <person name="Cheng J.F."/>
            <person name="Woyke T."/>
            <person name="Pelin A."/>
            <person name="Henrissat B."/>
            <person name="Reynolds N.K."/>
            <person name="Benny G.L."/>
            <person name="Smith M.E."/>
            <person name="James T.Y."/>
            <person name="Grigoriev I.V."/>
        </authorList>
    </citation>
    <scope>NUCLEOTIDE SEQUENCE [LARGE SCALE GENOMIC DNA]</scope>
    <source>
        <strain evidence="3">Baker2002</strain>
    </source>
</reference>
<dbReference type="AlphaFoldDB" id="A0A4P9ZCE0"/>
<dbReference type="Pfam" id="PF17242">
    <property type="entry name" value="DUF5315"/>
    <property type="match status" value="1"/>
</dbReference>